<dbReference type="EMBL" id="JBHPKH010000012">
    <property type="protein sequence ID" value="MFC1572334.1"/>
    <property type="molecule type" value="Genomic_DNA"/>
</dbReference>
<accession>A0ABV6YJH8</accession>
<keyword evidence="1" id="KW-0175">Coiled coil</keyword>
<feature type="coiled-coil region" evidence="1">
    <location>
        <begin position="87"/>
        <end position="128"/>
    </location>
</feature>
<proteinExistence type="predicted"/>
<keyword evidence="2" id="KW-0812">Transmembrane</keyword>
<sequence>MHTEPKTTAKETQALAQELLGRQLADEVGSRVEAQLRKRYAWLGVAVALLTGGLGTLIVKTSIGDAVATIKVQEKLQERFTKQLDTVEDAVRRSDELVDRLKDLEGRIQEAEGKESKLNIRLSNASTEALGVSGDLQAQINGLRVAIEELADQVDKPIDLLAVADKSDLTSMKITAAADRAEKRQFPISFALASGSGEEAVEVVREAGFDVDLTFVDKDAGKPAFFHTLQIPEGLPPQFVAELLEAIGSSNGPPVTHIVLEPHSRTVGTRWLPVGHAIDIDEIRTMKTPEDLEAWLSAQ</sequence>
<comment type="caution">
    <text evidence="3">The sequence shown here is derived from an EMBL/GenBank/DDBJ whole genome shotgun (WGS) entry which is preliminary data.</text>
</comment>
<evidence type="ECO:0000313" key="4">
    <source>
        <dbReference type="Proteomes" id="UP001593833"/>
    </source>
</evidence>
<gene>
    <name evidence="3" type="ORF">ACFL6M_01925</name>
</gene>
<evidence type="ECO:0000256" key="2">
    <source>
        <dbReference type="SAM" id="Phobius"/>
    </source>
</evidence>
<evidence type="ECO:0000313" key="3">
    <source>
        <dbReference type="EMBL" id="MFC1572334.1"/>
    </source>
</evidence>
<dbReference type="Proteomes" id="UP001593833">
    <property type="component" value="Unassembled WGS sequence"/>
</dbReference>
<organism evidence="3 4">
    <name type="scientific">Eiseniibacteriota bacterium</name>
    <dbReference type="NCBI Taxonomy" id="2212470"/>
    <lineage>
        <taxon>Bacteria</taxon>
        <taxon>Candidatus Eiseniibacteriota</taxon>
    </lineage>
</organism>
<keyword evidence="4" id="KW-1185">Reference proteome</keyword>
<keyword evidence="2" id="KW-1133">Transmembrane helix</keyword>
<protein>
    <submittedName>
        <fullName evidence="3">Uncharacterized protein</fullName>
    </submittedName>
</protein>
<reference evidence="3 4" key="1">
    <citation type="submission" date="2024-09" db="EMBL/GenBank/DDBJ databases">
        <authorList>
            <person name="D'Angelo T."/>
        </authorList>
    </citation>
    <scope>NUCLEOTIDE SEQUENCE [LARGE SCALE GENOMIC DNA]</scope>
    <source>
        <strain evidence="3">SAG AM-320-E07</strain>
    </source>
</reference>
<feature type="transmembrane region" description="Helical" evidence="2">
    <location>
        <begin position="40"/>
        <end position="59"/>
    </location>
</feature>
<evidence type="ECO:0000256" key="1">
    <source>
        <dbReference type="SAM" id="Coils"/>
    </source>
</evidence>
<keyword evidence="2" id="KW-0472">Membrane</keyword>
<name>A0ABV6YJH8_UNCEI</name>